<name>A0A3R9PTM7_9BACT</name>
<sequence>MPHCPFSINTVRWQHSGSGLLASRGDNITADEADQTGIFPLDLPELLHDAVKQRTYKPYLTETGF</sequence>
<organism evidence="1 2">
    <name type="scientific">Edaphobacter aggregans</name>
    <dbReference type="NCBI Taxonomy" id="570835"/>
    <lineage>
        <taxon>Bacteria</taxon>
        <taxon>Pseudomonadati</taxon>
        <taxon>Acidobacteriota</taxon>
        <taxon>Terriglobia</taxon>
        <taxon>Terriglobales</taxon>
        <taxon>Acidobacteriaceae</taxon>
        <taxon>Edaphobacter</taxon>
    </lineage>
</organism>
<comment type="caution">
    <text evidence="1">The sequence shown here is derived from an EMBL/GenBank/DDBJ whole genome shotgun (WGS) entry which is preliminary data.</text>
</comment>
<dbReference type="AlphaFoldDB" id="A0A3R9PTM7"/>
<keyword evidence="2" id="KW-1185">Reference proteome</keyword>
<protein>
    <submittedName>
        <fullName evidence="1">Uncharacterized protein</fullName>
    </submittedName>
</protein>
<proteinExistence type="predicted"/>
<gene>
    <name evidence="1" type="ORF">EDE15_3176</name>
</gene>
<accession>A0A3R9PTM7</accession>
<evidence type="ECO:0000313" key="1">
    <source>
        <dbReference type="EMBL" id="RSL17641.1"/>
    </source>
</evidence>
<reference evidence="1 2" key="1">
    <citation type="submission" date="2018-12" db="EMBL/GenBank/DDBJ databases">
        <title>Sequencing of bacterial isolates from soil warming experiment in Harvard Forest, Massachusetts, USA.</title>
        <authorList>
            <person name="Deangelis K."/>
        </authorList>
    </citation>
    <scope>NUCLEOTIDE SEQUENCE [LARGE SCALE GENOMIC DNA]</scope>
    <source>
        <strain evidence="1 2">EB153</strain>
    </source>
</reference>
<dbReference type="EMBL" id="RSDW01000001">
    <property type="protein sequence ID" value="RSL17641.1"/>
    <property type="molecule type" value="Genomic_DNA"/>
</dbReference>
<dbReference type="Proteomes" id="UP000269669">
    <property type="component" value="Unassembled WGS sequence"/>
</dbReference>
<evidence type="ECO:0000313" key="2">
    <source>
        <dbReference type="Proteomes" id="UP000269669"/>
    </source>
</evidence>